<feature type="transmembrane region" description="Helical" evidence="1">
    <location>
        <begin position="81"/>
        <end position="99"/>
    </location>
</feature>
<gene>
    <name evidence="2" type="ORF">M0811_14727</name>
</gene>
<sequence>MTLNNFDLILPSALISNSPSNYILMILFWIVDILSLLSLFQSLRFDQKKSGNIYRSILLFSSVLMMFFLGLFSLIKSGRNINFVGFFFIVYLQSFLQFVM</sequence>
<dbReference type="Proteomes" id="UP001149090">
    <property type="component" value="Unassembled WGS sequence"/>
</dbReference>
<keyword evidence="1" id="KW-0472">Membrane</keyword>
<proteinExistence type="predicted"/>
<dbReference type="AlphaFoldDB" id="A0A9Q0LU64"/>
<keyword evidence="3" id="KW-1185">Reference proteome</keyword>
<evidence type="ECO:0000313" key="2">
    <source>
        <dbReference type="EMBL" id="KAJ5078736.1"/>
    </source>
</evidence>
<feature type="transmembrane region" description="Helical" evidence="1">
    <location>
        <begin position="52"/>
        <end position="75"/>
    </location>
</feature>
<dbReference type="EMBL" id="JAPDFW010000046">
    <property type="protein sequence ID" value="KAJ5078736.1"/>
    <property type="molecule type" value="Genomic_DNA"/>
</dbReference>
<comment type="caution">
    <text evidence="2">The sequence shown here is derived from an EMBL/GenBank/DDBJ whole genome shotgun (WGS) entry which is preliminary data.</text>
</comment>
<name>A0A9Q0LU64_ANAIG</name>
<organism evidence="2 3">
    <name type="scientific">Anaeramoeba ignava</name>
    <name type="common">Anaerobic marine amoeba</name>
    <dbReference type="NCBI Taxonomy" id="1746090"/>
    <lineage>
        <taxon>Eukaryota</taxon>
        <taxon>Metamonada</taxon>
        <taxon>Anaeramoebidae</taxon>
        <taxon>Anaeramoeba</taxon>
    </lineage>
</organism>
<feature type="transmembrane region" description="Helical" evidence="1">
    <location>
        <begin position="20"/>
        <end position="40"/>
    </location>
</feature>
<accession>A0A9Q0LU64</accession>
<reference evidence="2" key="1">
    <citation type="submission" date="2022-10" db="EMBL/GenBank/DDBJ databases">
        <title>Novel sulphate-reducing endosymbionts in the free-living metamonad Anaeramoeba.</title>
        <authorList>
            <person name="Jerlstrom-Hultqvist J."/>
            <person name="Cepicka I."/>
            <person name="Gallot-Lavallee L."/>
            <person name="Salas-Leiva D."/>
            <person name="Curtis B.A."/>
            <person name="Zahonova K."/>
            <person name="Pipaliya S."/>
            <person name="Dacks J."/>
            <person name="Roger A.J."/>
        </authorList>
    </citation>
    <scope>NUCLEOTIDE SEQUENCE</scope>
    <source>
        <strain evidence="2">BMAN</strain>
    </source>
</reference>
<keyword evidence="1" id="KW-0812">Transmembrane</keyword>
<evidence type="ECO:0000313" key="3">
    <source>
        <dbReference type="Proteomes" id="UP001149090"/>
    </source>
</evidence>
<protein>
    <submittedName>
        <fullName evidence="2">Uncharacterized protein</fullName>
    </submittedName>
</protein>
<evidence type="ECO:0000256" key="1">
    <source>
        <dbReference type="SAM" id="Phobius"/>
    </source>
</evidence>
<keyword evidence="1" id="KW-1133">Transmembrane helix</keyword>